<reference evidence="5 6" key="1">
    <citation type="submission" date="2014-06" db="EMBL/GenBank/DDBJ databases">
        <title>Draft genome sequence of the putrescine producing strain Lactococcus lactis subsp cremoris GE214.</title>
        <authorList>
            <person name="Ladero V."/>
            <person name="Linares D.M."/>
            <person name="del Rio B."/>
            <person name="Mayo B."/>
            <person name="Martin M.C."/>
            <person name="Fernandez M."/>
            <person name="Alvarez M.A."/>
        </authorList>
    </citation>
    <scope>NUCLEOTIDE SEQUENCE [LARGE SCALE GENOMIC DNA]</scope>
    <source>
        <strain evidence="5 6">GE214</strain>
    </source>
</reference>
<gene>
    <name evidence="5" type="ORF">U725_01938</name>
</gene>
<comment type="caution">
    <text evidence="5">The sequence shown here is derived from an EMBL/GenBank/DDBJ whole genome shotgun (WGS) entry which is preliminary data.</text>
</comment>
<dbReference type="NCBIfam" id="TIGR03715">
    <property type="entry name" value="KxYKxGKxW"/>
    <property type="match status" value="1"/>
</dbReference>
<dbReference type="AlphaFoldDB" id="A0A084A944"/>
<evidence type="ECO:0000259" key="4">
    <source>
        <dbReference type="Pfam" id="PF07523"/>
    </source>
</evidence>
<accession>A0A084A944</accession>
<dbReference type="InterPro" id="IPR022263">
    <property type="entry name" value="KxYKxGKxW"/>
</dbReference>
<evidence type="ECO:0000313" key="6">
    <source>
        <dbReference type="Proteomes" id="UP000028401"/>
    </source>
</evidence>
<dbReference type="Gene3D" id="2.60.40.10">
    <property type="entry name" value="Immunoglobulins"/>
    <property type="match status" value="3"/>
</dbReference>
<keyword evidence="3" id="KW-0472">Membrane</keyword>
<feature type="compositionally biased region" description="Polar residues" evidence="2">
    <location>
        <begin position="90"/>
        <end position="124"/>
    </location>
</feature>
<feature type="region of interest" description="Disordered" evidence="2">
    <location>
        <begin position="1187"/>
        <end position="1211"/>
    </location>
</feature>
<dbReference type="RefSeq" id="WP_042748599.1">
    <property type="nucleotide sequence ID" value="NZ_AZSI01000105.1"/>
</dbReference>
<protein>
    <recommendedName>
        <fullName evidence="4">Ig-like domain-containing protein</fullName>
    </recommendedName>
</protein>
<dbReference type="EMBL" id="AZSI01000105">
    <property type="protein sequence ID" value="KEY61823.1"/>
    <property type="molecule type" value="Genomic_DNA"/>
</dbReference>
<keyword evidence="3" id="KW-1133">Transmembrane helix</keyword>
<evidence type="ECO:0000256" key="2">
    <source>
        <dbReference type="SAM" id="MobiDB-lite"/>
    </source>
</evidence>
<dbReference type="Proteomes" id="UP000028401">
    <property type="component" value="Unassembled WGS sequence"/>
</dbReference>
<dbReference type="Pfam" id="PF07523">
    <property type="entry name" value="Big_3"/>
    <property type="match status" value="1"/>
</dbReference>
<organism evidence="5 6">
    <name type="scientific">Lactococcus cremoris subsp. cremoris GE214</name>
    <dbReference type="NCBI Taxonomy" id="1415168"/>
    <lineage>
        <taxon>Bacteria</taxon>
        <taxon>Bacillati</taxon>
        <taxon>Bacillota</taxon>
        <taxon>Bacilli</taxon>
        <taxon>Lactobacillales</taxon>
        <taxon>Streptococcaceae</taxon>
        <taxon>Lactococcus</taxon>
        <taxon>Lactococcus cremoris subsp. cremoris</taxon>
    </lineage>
</organism>
<keyword evidence="1" id="KW-0732">Signal</keyword>
<dbReference type="InterPro" id="IPR022038">
    <property type="entry name" value="Ig-like_bact"/>
</dbReference>
<feature type="transmembrane region" description="Helical" evidence="3">
    <location>
        <begin position="23"/>
        <end position="45"/>
    </location>
</feature>
<keyword evidence="3" id="KW-0812">Transmembrane</keyword>
<proteinExistence type="predicted"/>
<evidence type="ECO:0000256" key="3">
    <source>
        <dbReference type="SAM" id="Phobius"/>
    </source>
</evidence>
<evidence type="ECO:0000256" key="1">
    <source>
        <dbReference type="ARBA" id="ARBA00022729"/>
    </source>
</evidence>
<evidence type="ECO:0000313" key="5">
    <source>
        <dbReference type="EMBL" id="KEY61823.1"/>
    </source>
</evidence>
<feature type="domain" description="Ig-like" evidence="4">
    <location>
        <begin position="268"/>
        <end position="322"/>
    </location>
</feature>
<feature type="transmembrane region" description="Helical" evidence="3">
    <location>
        <begin position="1244"/>
        <end position="1263"/>
    </location>
</feature>
<feature type="compositionally biased region" description="Low complexity" evidence="2">
    <location>
        <begin position="44"/>
        <end position="85"/>
    </location>
</feature>
<dbReference type="PATRIC" id="fig|1415168.3.peg.2009"/>
<name>A0A084A944_LACLC</name>
<feature type="region of interest" description="Disordered" evidence="2">
    <location>
        <begin position="44"/>
        <end position="124"/>
    </location>
</feature>
<sequence>MGKYQSSHEEKQRGFRTWKSGKSWLYAASILVALAGVVGVTGASVKADSTPAPVTTSPVSTVTPFTTAPSAPSASPAVTASTPTTDTDKGNVTNNTPTADTSASPEVTVSTPTADTDKASTTQQHVTMATPLQHKLLRATTPETSADAPSASSNLSTIYQATANITGAVSGTNLVISLSSDDGGINEPLTFTDSKSGDYSITLAKNNSSEVSNTTDIIWKDNKTGVTGTATAATDYQTNAVNIVTMRDGAPAALSYKDQTNLDVCDFYYTIGDKFDASKGFGGGTDASGNPIDFSSVKVDTSKVDLKTVGTYPVSYSVVDNTTEKTQTLVANVIVRSDPTLINLTGNNVNTNNNVNINQGATFDASQYLAYVRNLSGDSVDFSQVTVDTSHHNTAKAGVYPVYYSLPDSLITGGKYTAVLNVTVGSPLTGDASTFGVGGATVTEGDTNWAEEGSEKLLGSFWDSTGVSSATGVNSSGTKIILSGQNDKSTATYDSKAVDVNILGTYQVPITVIDPIGNSQTMYATVVVKPHDLLDGVWPDQSIQVSVPIGSNYNPMYGYPIYDDSEQQYTAVTNVNTNQEGYYQTVYAITNNSTGTDSNYKITANVRVYDDNTDGVTEQTAINAPMSSTGTVGQQWVVTDYGGNMNSISVTPSYPGESLSGFLSKYLTVSLTSKPEGSKAIAGIQAAYGDSNYGVMGCFFTPDASGSYTMTYIYTDPVSQKKVSASTVVTVPSTTTGSIDNMSISTNDVTVNQGKGLDFSNIVNSFVGADGKTVSGKDAWIWTGDDKGNIVTGDSENKVWNLTSWDPHAGAGVEDIIIDSSAVDTDKAGTYQIKYTASYDGSSKVLGTSTVTVVARDSQATLEAPKTATTAVNQPYDLTTGLMATDSTGKTINLTSGVSVAVNGKVISGTSYTPNTSGTYKIVYTNGTLSATTELIATDQSSLSAPTHHDMRTGQTYNIFTDVKALNAAGQEFSPTYQLTGQDVNGQSIDMTGLLTSANFVPKVAGIYMVTLTNGTKKATIKIAVAPSQVNSVVDEVTDNTDSAELISSTDRVLIGTVTVKKVGDTFNAYDEYVAGAAVDNNRPATTGVQATMASAIQDLLIKQYPDLATQIKSGYLNSTGILTNLVGVHIISNNVNMKKAGTYFVNYLIDSATMTFTTGDPLPAQIYDLKNMIVMRTVIVEADAVSTPNQNGGQTSKPGGGSTTMNTNSNGKTQVSMLATTYSRAKTITSASMLPITGENKSVSIVEMLLGASFISLTGLFIEMKRRKF</sequence>
<dbReference type="InterPro" id="IPR013783">
    <property type="entry name" value="Ig-like_fold"/>
</dbReference>